<evidence type="ECO:0000313" key="2">
    <source>
        <dbReference type="Proteomes" id="UP000076842"/>
    </source>
</evidence>
<evidence type="ECO:0000313" key="1">
    <source>
        <dbReference type="EMBL" id="KZT50103.1"/>
    </source>
</evidence>
<dbReference type="InParanoid" id="A0A165C1J6"/>
<accession>A0A165C1J6</accession>
<protein>
    <submittedName>
        <fullName evidence="1">Uncharacterized protein</fullName>
    </submittedName>
</protein>
<organism evidence="1 2">
    <name type="scientific">Calocera cornea HHB12733</name>
    <dbReference type="NCBI Taxonomy" id="1353952"/>
    <lineage>
        <taxon>Eukaryota</taxon>
        <taxon>Fungi</taxon>
        <taxon>Dikarya</taxon>
        <taxon>Basidiomycota</taxon>
        <taxon>Agaricomycotina</taxon>
        <taxon>Dacrymycetes</taxon>
        <taxon>Dacrymycetales</taxon>
        <taxon>Dacrymycetaceae</taxon>
        <taxon>Calocera</taxon>
    </lineage>
</organism>
<dbReference type="InterPro" id="IPR032675">
    <property type="entry name" value="LRR_dom_sf"/>
</dbReference>
<proteinExistence type="predicted"/>
<keyword evidence="2" id="KW-1185">Reference proteome</keyword>
<sequence>MDNDCLVNDVLRMIVERTNAPKDLHTLAQCSDELWELVARRAWSHLVGFHPLKELAGQLQCLHAWCAKDGSPLRQEEKKRMRSRIRRYLASIGRLDVIIPCGRGHDAAETWRKLVRFSREVDETGSIGAAMNRLHTLSIQTLVELSSKEFVVISSWLNKPLRKLSLSLNHSTAILVYYAWRGDFAMEKTVEDLEFDGSGAMLMDWGCGHHDRVRLAGFAALKRLSFKRFSAQSDLISSTVTRLTSLEFLHIRTTSTPSTVLELSTLTTLRTLELEVDEGGSKRLGTVLMTAEGLKNLRCLRIIDVSVQFGALRASPCVGGALPEEVSGNRPRSIGFTRLPLAGLEFVGALTDAITLMKRVDNVEALMVHAPTYTPAEQGADALATTIVGCYAGSLRQLDLTMATPDVIAERHPRSFAGFGLGLLLHLRELRSLRLVCAPSAQFGRPLLVTGDDLQAMSRAWPQMENLVCGVVHARADRGLVQRGPEHAPILSLHAVCSALSGWKSLRHLGLDRLLFEGMDGNTWTVPPAAPRQLTSFDLISAHVGPAYLIDTLHWGLLCMMKSKGAPRVRIHHVLGATWEDLPRAGSRVASSVKLLERLEHVAREGGGKEGMFVAPLESTMLQR</sequence>
<dbReference type="SUPFAM" id="SSF52047">
    <property type="entry name" value="RNI-like"/>
    <property type="match status" value="1"/>
</dbReference>
<reference evidence="1 2" key="1">
    <citation type="journal article" date="2016" name="Mol. Biol. Evol.">
        <title>Comparative Genomics of Early-Diverging Mushroom-Forming Fungi Provides Insights into the Origins of Lignocellulose Decay Capabilities.</title>
        <authorList>
            <person name="Nagy L.G."/>
            <person name="Riley R."/>
            <person name="Tritt A."/>
            <person name="Adam C."/>
            <person name="Daum C."/>
            <person name="Floudas D."/>
            <person name="Sun H."/>
            <person name="Yadav J.S."/>
            <person name="Pangilinan J."/>
            <person name="Larsson K.H."/>
            <person name="Matsuura K."/>
            <person name="Barry K."/>
            <person name="Labutti K."/>
            <person name="Kuo R."/>
            <person name="Ohm R.A."/>
            <person name="Bhattacharya S.S."/>
            <person name="Shirouzu T."/>
            <person name="Yoshinaga Y."/>
            <person name="Martin F.M."/>
            <person name="Grigoriev I.V."/>
            <person name="Hibbett D.S."/>
        </authorList>
    </citation>
    <scope>NUCLEOTIDE SEQUENCE [LARGE SCALE GENOMIC DNA]</scope>
    <source>
        <strain evidence="1 2">HHB12733</strain>
    </source>
</reference>
<dbReference type="Proteomes" id="UP000076842">
    <property type="component" value="Unassembled WGS sequence"/>
</dbReference>
<dbReference type="Gene3D" id="3.80.10.10">
    <property type="entry name" value="Ribonuclease Inhibitor"/>
    <property type="match status" value="1"/>
</dbReference>
<dbReference type="AlphaFoldDB" id="A0A165C1J6"/>
<dbReference type="EMBL" id="KV424235">
    <property type="protein sequence ID" value="KZT50103.1"/>
    <property type="molecule type" value="Genomic_DNA"/>
</dbReference>
<name>A0A165C1J6_9BASI</name>
<gene>
    <name evidence="1" type="ORF">CALCODRAFT_505053</name>
</gene>